<dbReference type="PANTHER" id="PTHR10502">
    <property type="entry name" value="ANNEXIN"/>
    <property type="match status" value="1"/>
</dbReference>
<keyword evidence="2" id="KW-0677">Repeat</keyword>
<evidence type="ECO:0000256" key="1">
    <source>
        <dbReference type="ARBA" id="ARBA00007831"/>
    </source>
</evidence>
<organism evidence="4 5">
    <name type="scientific">Cordylochernes scorpioides</name>
    <dbReference type="NCBI Taxonomy" id="51811"/>
    <lineage>
        <taxon>Eukaryota</taxon>
        <taxon>Metazoa</taxon>
        <taxon>Ecdysozoa</taxon>
        <taxon>Arthropoda</taxon>
        <taxon>Chelicerata</taxon>
        <taxon>Arachnida</taxon>
        <taxon>Pseudoscorpiones</taxon>
        <taxon>Cheliferoidea</taxon>
        <taxon>Chernetidae</taxon>
        <taxon>Cordylochernes</taxon>
    </lineage>
</organism>
<keyword evidence="5" id="KW-1185">Reference proteome</keyword>
<dbReference type="EMBL" id="CP092877">
    <property type="protein sequence ID" value="UYV77793.1"/>
    <property type="molecule type" value="Genomic_DNA"/>
</dbReference>
<dbReference type="InterPro" id="IPR018502">
    <property type="entry name" value="Annexin_repeat"/>
</dbReference>
<dbReference type="PANTHER" id="PTHR10502:SF102">
    <property type="entry name" value="ANNEXIN B11"/>
    <property type="match status" value="1"/>
</dbReference>
<evidence type="ECO:0000313" key="5">
    <source>
        <dbReference type="Proteomes" id="UP001235939"/>
    </source>
</evidence>
<accession>A0ABY6L9I1</accession>
<dbReference type="SUPFAM" id="SSF47874">
    <property type="entry name" value="Annexin"/>
    <property type="match status" value="1"/>
</dbReference>
<keyword evidence="3" id="KW-0041">Annexin</keyword>
<sequence length="236" mass="26136">MSAQDLIEDLKSELSGRFEDVILALMSPLPHFLARQLHKAVCGAGTNEDTLVEVLATRSNDEIRAINQAYHLRTSIKCNTVQLLLEAGEGQWGTDESTFNAIMAAQSFPQLRHVFYEYYQLTGRTIEQAISAEMSGDIKDGMLAIAKSVENRAGYFAEKLYKAMSGMGTDDCVLIRIVVSRSEIDLVQIKEMYEQTYGKSLAEAIAVSTFKVDGSSKLLVFDCYHPGSNHALGTFF</sequence>
<name>A0ABY6L9I1_9ARAC</name>
<gene>
    <name evidence="4" type="ORF">LAZ67_15002298</name>
</gene>
<dbReference type="Proteomes" id="UP001235939">
    <property type="component" value="Chromosome 15"/>
</dbReference>
<proteinExistence type="inferred from homology"/>
<dbReference type="Pfam" id="PF00191">
    <property type="entry name" value="Annexin"/>
    <property type="match status" value="3"/>
</dbReference>
<dbReference type="PROSITE" id="PS51897">
    <property type="entry name" value="ANNEXIN_2"/>
    <property type="match status" value="3"/>
</dbReference>
<dbReference type="SMART" id="SM00335">
    <property type="entry name" value="ANX"/>
    <property type="match status" value="3"/>
</dbReference>
<evidence type="ECO:0000313" key="4">
    <source>
        <dbReference type="EMBL" id="UYV77793.1"/>
    </source>
</evidence>
<dbReference type="Gene3D" id="1.10.220.10">
    <property type="entry name" value="Annexin"/>
    <property type="match status" value="3"/>
</dbReference>
<comment type="similarity">
    <text evidence="1">Belongs to the annexin family.</text>
</comment>
<evidence type="ECO:0000256" key="3">
    <source>
        <dbReference type="ARBA" id="ARBA00023216"/>
    </source>
</evidence>
<dbReference type="PRINTS" id="PR00196">
    <property type="entry name" value="ANNEXIN"/>
</dbReference>
<evidence type="ECO:0000256" key="2">
    <source>
        <dbReference type="ARBA" id="ARBA00022737"/>
    </source>
</evidence>
<protein>
    <recommendedName>
        <fullName evidence="6">Annexin</fullName>
    </recommendedName>
</protein>
<dbReference type="InterPro" id="IPR037104">
    <property type="entry name" value="Annexin_sf"/>
</dbReference>
<evidence type="ECO:0008006" key="6">
    <source>
        <dbReference type="Google" id="ProtNLM"/>
    </source>
</evidence>
<reference evidence="4 5" key="1">
    <citation type="submission" date="2022-01" db="EMBL/GenBank/DDBJ databases">
        <title>A chromosomal length assembly of Cordylochernes scorpioides.</title>
        <authorList>
            <person name="Zeh D."/>
            <person name="Zeh J."/>
        </authorList>
    </citation>
    <scope>NUCLEOTIDE SEQUENCE [LARGE SCALE GENOMIC DNA]</scope>
    <source>
        <strain evidence="4">IN4F17</strain>
        <tissue evidence="4">Whole Body</tissue>
    </source>
</reference>
<dbReference type="InterPro" id="IPR001464">
    <property type="entry name" value="Annexin"/>
</dbReference>